<keyword evidence="8" id="KW-1185">Reference proteome</keyword>
<evidence type="ECO:0000313" key="7">
    <source>
        <dbReference type="EMBL" id="MCO6042792.1"/>
    </source>
</evidence>
<evidence type="ECO:0000256" key="5">
    <source>
        <dbReference type="ARBA" id="ARBA00023136"/>
    </source>
</evidence>
<evidence type="ECO:0000256" key="6">
    <source>
        <dbReference type="SAM" id="Phobius"/>
    </source>
</evidence>
<feature type="transmembrane region" description="Helical" evidence="6">
    <location>
        <begin position="115"/>
        <end position="135"/>
    </location>
</feature>
<dbReference type="RefSeq" id="WP_252850892.1">
    <property type="nucleotide sequence ID" value="NZ_JAMXLR010000011.1"/>
</dbReference>
<evidence type="ECO:0000256" key="4">
    <source>
        <dbReference type="ARBA" id="ARBA00022989"/>
    </source>
</evidence>
<dbReference type="AlphaFoldDB" id="A0A9X2JF13"/>
<comment type="caution">
    <text evidence="7">The sequence shown here is derived from an EMBL/GenBank/DDBJ whole genome shotgun (WGS) entry which is preliminary data.</text>
</comment>
<comment type="similarity">
    <text evidence="2">Belongs to the UPF0382 family.</text>
</comment>
<dbReference type="EMBL" id="JAMXLR010000011">
    <property type="protein sequence ID" value="MCO6042792.1"/>
    <property type="molecule type" value="Genomic_DNA"/>
</dbReference>
<keyword evidence="3 6" id="KW-0812">Transmembrane</keyword>
<organism evidence="7 8">
    <name type="scientific">Aeoliella straminimaris</name>
    <dbReference type="NCBI Taxonomy" id="2954799"/>
    <lineage>
        <taxon>Bacteria</taxon>
        <taxon>Pseudomonadati</taxon>
        <taxon>Planctomycetota</taxon>
        <taxon>Planctomycetia</taxon>
        <taxon>Pirellulales</taxon>
        <taxon>Lacipirellulaceae</taxon>
        <taxon>Aeoliella</taxon>
    </lineage>
</organism>
<keyword evidence="5 6" id="KW-0472">Membrane</keyword>
<keyword evidence="4 6" id="KW-1133">Transmembrane helix</keyword>
<dbReference type="Pfam" id="PF04241">
    <property type="entry name" value="DUF423"/>
    <property type="match status" value="1"/>
</dbReference>
<gene>
    <name evidence="7" type="ORF">NG895_02625</name>
</gene>
<dbReference type="PANTHER" id="PTHR43461">
    <property type="entry name" value="TRANSMEMBRANE PROTEIN 256"/>
    <property type="match status" value="1"/>
</dbReference>
<dbReference type="InterPro" id="IPR006696">
    <property type="entry name" value="DUF423"/>
</dbReference>
<reference evidence="7" key="1">
    <citation type="submission" date="2022-06" db="EMBL/GenBank/DDBJ databases">
        <title>Aeoliella straminimaris, a novel planctomycete from sediments.</title>
        <authorList>
            <person name="Vitorino I.R."/>
            <person name="Lage O.M."/>
        </authorList>
    </citation>
    <scope>NUCLEOTIDE SEQUENCE</scope>
    <source>
        <strain evidence="7">ICT_H6.2</strain>
    </source>
</reference>
<evidence type="ECO:0000256" key="3">
    <source>
        <dbReference type="ARBA" id="ARBA00022692"/>
    </source>
</evidence>
<dbReference type="PANTHER" id="PTHR43461:SF1">
    <property type="entry name" value="TRANSMEMBRANE PROTEIN 256"/>
    <property type="match status" value="1"/>
</dbReference>
<dbReference type="Proteomes" id="UP001155241">
    <property type="component" value="Unassembled WGS sequence"/>
</dbReference>
<evidence type="ECO:0000313" key="8">
    <source>
        <dbReference type="Proteomes" id="UP001155241"/>
    </source>
</evidence>
<feature type="transmembrane region" description="Helical" evidence="6">
    <location>
        <begin position="57"/>
        <end position="73"/>
    </location>
</feature>
<evidence type="ECO:0000256" key="1">
    <source>
        <dbReference type="ARBA" id="ARBA00004141"/>
    </source>
</evidence>
<feature type="transmembrane region" description="Helical" evidence="6">
    <location>
        <begin position="80"/>
        <end position="103"/>
    </location>
</feature>
<evidence type="ECO:0000256" key="2">
    <source>
        <dbReference type="ARBA" id="ARBA00009694"/>
    </source>
</evidence>
<dbReference type="GO" id="GO:0005886">
    <property type="term" value="C:plasma membrane"/>
    <property type="evidence" value="ECO:0007669"/>
    <property type="project" value="TreeGrafter"/>
</dbReference>
<accession>A0A9X2JF13</accession>
<protein>
    <submittedName>
        <fullName evidence="7">DUF423 domain-containing protein</fullName>
    </submittedName>
</protein>
<sequence>MDQQARRWLLVASIVGALAVVLGAFGAHGVPHYLEGQGFEGENLAKRLADFETAARYHMYAAFFLVAAALVADRQPTCKALLLACWSMLVGMLLFSGSVYAVALVPDDLRGTFGAIAPFGGTLMIVAWASLAVAARRKSTQSTQK</sequence>
<name>A0A9X2JF13_9BACT</name>
<comment type="subcellular location">
    <subcellularLocation>
        <location evidence="1">Membrane</location>
        <topology evidence="1">Multi-pass membrane protein</topology>
    </subcellularLocation>
</comment>
<proteinExistence type="inferred from homology"/>